<proteinExistence type="predicted"/>
<feature type="domain" description="HTH araC/xylS-type" evidence="4">
    <location>
        <begin position="110"/>
        <end position="208"/>
    </location>
</feature>
<dbReference type="SUPFAM" id="SSF46689">
    <property type="entry name" value="Homeodomain-like"/>
    <property type="match status" value="1"/>
</dbReference>
<dbReference type="SMART" id="SM00342">
    <property type="entry name" value="HTH_ARAC"/>
    <property type="match status" value="1"/>
</dbReference>
<evidence type="ECO:0000259" key="4">
    <source>
        <dbReference type="PROSITE" id="PS01124"/>
    </source>
</evidence>
<evidence type="ECO:0000313" key="6">
    <source>
        <dbReference type="Proteomes" id="UP000603200"/>
    </source>
</evidence>
<evidence type="ECO:0000256" key="2">
    <source>
        <dbReference type="ARBA" id="ARBA00023125"/>
    </source>
</evidence>
<keyword evidence="6" id="KW-1185">Reference proteome</keyword>
<sequence>MPTVAEALAHAPLSLVDDPEGARNVVGLRLHADAVAPSFTLLGLHRQLRHLAGDYGPRSVDLPGPVSDVRGWANAFGAKVRAGRPSALLRLPAGVLSEQVGGVKRSTLARQIRDALSERLGAEAITLSDIARTIAVHPRTVQRSLLDEGLAFAEILDCVRRERAHHLLTTTTMPLTTISALLDFAEPAVLSRCARRWWGRTPSQIRAGGS</sequence>
<name>A0ABQ3ZED0_9ACTN</name>
<accession>A0ABQ3ZED0</accession>
<evidence type="ECO:0000256" key="1">
    <source>
        <dbReference type="ARBA" id="ARBA00023015"/>
    </source>
</evidence>
<dbReference type="PANTHER" id="PTHR47894:SF4">
    <property type="entry name" value="HTH-TYPE TRANSCRIPTIONAL REGULATOR GADX"/>
    <property type="match status" value="1"/>
</dbReference>
<dbReference type="PANTHER" id="PTHR47894">
    <property type="entry name" value="HTH-TYPE TRANSCRIPTIONAL REGULATOR GADX"/>
    <property type="match status" value="1"/>
</dbReference>
<dbReference type="Proteomes" id="UP000603200">
    <property type="component" value="Unassembled WGS sequence"/>
</dbReference>
<keyword evidence="1" id="KW-0805">Transcription regulation</keyword>
<organism evidence="5 6">
    <name type="scientific">Winogradskya humida</name>
    <dbReference type="NCBI Taxonomy" id="113566"/>
    <lineage>
        <taxon>Bacteria</taxon>
        <taxon>Bacillati</taxon>
        <taxon>Actinomycetota</taxon>
        <taxon>Actinomycetes</taxon>
        <taxon>Micromonosporales</taxon>
        <taxon>Micromonosporaceae</taxon>
        <taxon>Winogradskya</taxon>
    </lineage>
</organism>
<comment type="caution">
    <text evidence="5">The sequence shown here is derived from an EMBL/GenBank/DDBJ whole genome shotgun (WGS) entry which is preliminary data.</text>
</comment>
<dbReference type="InterPro" id="IPR009057">
    <property type="entry name" value="Homeodomain-like_sf"/>
</dbReference>
<dbReference type="InterPro" id="IPR018060">
    <property type="entry name" value="HTH_AraC"/>
</dbReference>
<dbReference type="EMBL" id="BOMN01000001">
    <property type="protein sequence ID" value="GIE16938.1"/>
    <property type="molecule type" value="Genomic_DNA"/>
</dbReference>
<gene>
    <name evidence="5" type="ORF">Ahu01nite_000400</name>
</gene>
<dbReference type="Gene3D" id="1.10.10.60">
    <property type="entry name" value="Homeodomain-like"/>
    <property type="match status" value="1"/>
</dbReference>
<dbReference type="Pfam" id="PF12833">
    <property type="entry name" value="HTH_18"/>
    <property type="match status" value="1"/>
</dbReference>
<dbReference type="RefSeq" id="WP_203834259.1">
    <property type="nucleotide sequence ID" value="NZ_BAAATV010000001.1"/>
</dbReference>
<dbReference type="Pfam" id="PF12625">
    <property type="entry name" value="Arabinose_bd"/>
    <property type="match status" value="1"/>
</dbReference>
<reference evidence="5 6" key="1">
    <citation type="submission" date="2021-01" db="EMBL/GenBank/DDBJ databases">
        <title>Whole genome shotgun sequence of Actinoplanes humidus NBRC 14915.</title>
        <authorList>
            <person name="Komaki H."/>
            <person name="Tamura T."/>
        </authorList>
    </citation>
    <scope>NUCLEOTIDE SEQUENCE [LARGE SCALE GENOMIC DNA]</scope>
    <source>
        <strain evidence="5 6">NBRC 14915</strain>
    </source>
</reference>
<dbReference type="PROSITE" id="PS01124">
    <property type="entry name" value="HTH_ARAC_FAMILY_2"/>
    <property type="match status" value="1"/>
</dbReference>
<dbReference type="InterPro" id="IPR032687">
    <property type="entry name" value="AraC-type_N"/>
</dbReference>
<keyword evidence="2" id="KW-0238">DNA-binding</keyword>
<evidence type="ECO:0000256" key="3">
    <source>
        <dbReference type="ARBA" id="ARBA00023163"/>
    </source>
</evidence>
<evidence type="ECO:0000313" key="5">
    <source>
        <dbReference type="EMBL" id="GIE16938.1"/>
    </source>
</evidence>
<protein>
    <recommendedName>
        <fullName evidence="4">HTH araC/xylS-type domain-containing protein</fullName>
    </recommendedName>
</protein>
<keyword evidence="3" id="KW-0804">Transcription</keyword>